<dbReference type="Proteomes" id="UP000464262">
    <property type="component" value="Chromosome 1"/>
</dbReference>
<dbReference type="RefSeq" id="WP_164649186.1">
    <property type="nucleotide sequence ID" value="NZ_CP047475.1"/>
</dbReference>
<evidence type="ECO:0000256" key="1">
    <source>
        <dbReference type="ARBA" id="ARBA00005189"/>
    </source>
</evidence>
<name>A0A7Z2YEC0_9VIBR</name>
<dbReference type="EMBL" id="CP047475">
    <property type="protein sequence ID" value="QIA64277.1"/>
    <property type="molecule type" value="Genomic_DNA"/>
</dbReference>
<dbReference type="GO" id="GO:0043810">
    <property type="term" value="F:ornithine-acyl [acyl carrier protein] N-acyltransferase activity"/>
    <property type="evidence" value="ECO:0007669"/>
    <property type="project" value="UniProtKB-EC"/>
</dbReference>
<dbReference type="KEGG" id="vas:GT360_12490"/>
<evidence type="ECO:0000256" key="5">
    <source>
        <dbReference type="ARBA" id="ARBA00023315"/>
    </source>
</evidence>
<comment type="catalytic activity">
    <reaction evidence="10">
        <text>a (3R)-hydroxyacyl-[ACP] + L-ornithine = a lyso-ornithine lipid + holo-[ACP] + H(+)</text>
        <dbReference type="Rhea" id="RHEA:20633"/>
        <dbReference type="Rhea" id="RHEA-COMP:9685"/>
        <dbReference type="Rhea" id="RHEA-COMP:9945"/>
        <dbReference type="ChEBI" id="CHEBI:15378"/>
        <dbReference type="ChEBI" id="CHEBI:46911"/>
        <dbReference type="ChEBI" id="CHEBI:64479"/>
        <dbReference type="ChEBI" id="CHEBI:78827"/>
        <dbReference type="ChEBI" id="CHEBI:138482"/>
        <dbReference type="EC" id="2.3.2.30"/>
    </reaction>
    <physiologicalReaction direction="left-to-right" evidence="10">
        <dbReference type="Rhea" id="RHEA:20634"/>
    </physiologicalReaction>
</comment>
<dbReference type="EC" id="2.3.2.30" evidence="7"/>
<keyword evidence="4" id="KW-0443">Lipid metabolism</keyword>
<evidence type="ECO:0000259" key="11">
    <source>
        <dbReference type="SMART" id="SM00563"/>
    </source>
</evidence>
<feature type="domain" description="Phospholipid/glycerol acyltransferase" evidence="11">
    <location>
        <begin position="74"/>
        <end position="198"/>
    </location>
</feature>
<dbReference type="Gene3D" id="3.40.630.30">
    <property type="match status" value="1"/>
</dbReference>
<keyword evidence="2" id="KW-0444">Lipid biosynthesis</keyword>
<dbReference type="InterPro" id="IPR052351">
    <property type="entry name" value="Ornithine_N-alpha-AT"/>
</dbReference>
<dbReference type="AlphaFoldDB" id="A0A7Z2YEC0"/>
<evidence type="ECO:0000256" key="2">
    <source>
        <dbReference type="ARBA" id="ARBA00022516"/>
    </source>
</evidence>
<proteinExistence type="inferred from homology"/>
<dbReference type="InterPro" id="IPR016181">
    <property type="entry name" value="Acyl_CoA_acyltransferase"/>
</dbReference>
<comment type="pathway">
    <text evidence="1">Lipid metabolism.</text>
</comment>
<dbReference type="InterPro" id="IPR002123">
    <property type="entry name" value="Plipid/glycerol_acylTrfase"/>
</dbReference>
<reference evidence="12 13" key="1">
    <citation type="submission" date="2020-01" db="EMBL/GenBank/DDBJ databases">
        <title>Whole genome and functional gene identification of agarase of Vibrio HN897.</title>
        <authorList>
            <person name="Liu Y."/>
            <person name="Zhao Z."/>
        </authorList>
    </citation>
    <scope>NUCLEOTIDE SEQUENCE [LARGE SCALE GENOMIC DNA]</scope>
    <source>
        <strain evidence="12 13">HN897</strain>
    </source>
</reference>
<gene>
    <name evidence="12" type="ORF">GT360_12490</name>
</gene>
<comment type="similarity">
    <text evidence="6">Belongs to the acetyltransferase family. OlsB subfamily.</text>
</comment>
<evidence type="ECO:0000256" key="4">
    <source>
        <dbReference type="ARBA" id="ARBA00023098"/>
    </source>
</evidence>
<keyword evidence="5" id="KW-0012">Acyltransferase</keyword>
<dbReference type="SUPFAM" id="SSF69593">
    <property type="entry name" value="Glycerol-3-phosphate (1)-acyltransferase"/>
    <property type="match status" value="1"/>
</dbReference>
<dbReference type="SUPFAM" id="SSF55729">
    <property type="entry name" value="Acyl-CoA N-acyltransferases (Nat)"/>
    <property type="match status" value="1"/>
</dbReference>
<dbReference type="SMART" id="SM00563">
    <property type="entry name" value="PlsC"/>
    <property type="match status" value="1"/>
</dbReference>
<evidence type="ECO:0000256" key="8">
    <source>
        <dbReference type="ARBA" id="ARBA00039866"/>
    </source>
</evidence>
<protein>
    <recommendedName>
        <fullName evidence="8">L-ornithine N(alpha)-acyltransferase</fullName>
        <ecNumber evidence="7">2.3.2.30</ecNumber>
    </recommendedName>
</protein>
<evidence type="ECO:0000256" key="7">
    <source>
        <dbReference type="ARBA" id="ARBA00039058"/>
    </source>
</evidence>
<sequence length="584" mass="65827">MRNSPFRLPRKTPFGIGENVAEWATGLSKLDQLYAQRPVNCSTQEFLRFALESLGISYQIESGQLNSVPKSGATVVIANHPLGGIEGVILAELLLMVRPDVKILANQYLKLVPELSSLFIGVDVLEQDQTKRANASALRIANQHLAEQGLLLIFPAGEVSHPTQRDLSLVEDKDWHRSVASLVKRNKATTVPFFIHGHNSKPFYAAGKIHPMLRTLMLGRELLNKKQHPIKLAVGQPIKAKELLSLDDKQAVHYLRLNTYLLRHQAQHRKVQHQQISKLEPIAPAKPQHLVLEELKALREQALLLSSGQYSVYCATYEEIPHLMHEIGRMREMNFRAVGEGTGKAIDIDRFDQDYLHLFVWDNDNQSLVGAYRLGLVDKIMATRGLKGLYSRTLFDYQQNFIERIGQNHSIEMGRSVIAKEYQKSMSALLLLWKGIATFVARNPQYTHLFGPVSISDEYNDTAKQLLTEALSMHHYDKECACLVKPLNPFTKQSHDWKAELLTSLVDLQLLSRVIARIDSGKGVPVLLRQYLGLNGKLVSFNVDPDFNDALDGLIVVDLTKVDHKTLARYMDSESAKAYLSMHA</sequence>
<evidence type="ECO:0000313" key="12">
    <source>
        <dbReference type="EMBL" id="QIA64277.1"/>
    </source>
</evidence>
<accession>A0A7Z2YEC0</accession>
<evidence type="ECO:0000313" key="13">
    <source>
        <dbReference type="Proteomes" id="UP000464262"/>
    </source>
</evidence>
<dbReference type="Pfam" id="PF19576">
    <property type="entry name" value="Acyltransf_2"/>
    <property type="match status" value="1"/>
</dbReference>
<comment type="function">
    <text evidence="9">Catalyzes the first step in the biosynthesis of ornithine lipids, which are phosphorus-free membrane lipids. Catalyzes the 3-hydroxyacyl-acyl carrier protein-dependent acylation of ornithine to form lyso-ornithine lipid (LOL).</text>
</comment>
<dbReference type="InterPro" id="IPR045746">
    <property type="entry name" value="ACT14924-like_Acyltransf_dom"/>
</dbReference>
<evidence type="ECO:0000256" key="10">
    <source>
        <dbReference type="ARBA" id="ARBA00047785"/>
    </source>
</evidence>
<evidence type="ECO:0000256" key="6">
    <source>
        <dbReference type="ARBA" id="ARBA00038095"/>
    </source>
</evidence>
<dbReference type="GO" id="GO:0006629">
    <property type="term" value="P:lipid metabolic process"/>
    <property type="evidence" value="ECO:0007669"/>
    <property type="project" value="UniProtKB-KW"/>
</dbReference>
<evidence type="ECO:0000256" key="9">
    <source>
        <dbReference type="ARBA" id="ARBA00045724"/>
    </source>
</evidence>
<dbReference type="PANTHER" id="PTHR37323">
    <property type="entry name" value="GCN5-RELATED N-ACETYLTRANSFERASE"/>
    <property type="match status" value="1"/>
</dbReference>
<dbReference type="CDD" id="cd07986">
    <property type="entry name" value="LPLAT_ACT14924-like"/>
    <property type="match status" value="1"/>
</dbReference>
<organism evidence="12 13">
    <name type="scientific">Vibrio astriarenae</name>
    <dbReference type="NCBI Taxonomy" id="1481923"/>
    <lineage>
        <taxon>Bacteria</taxon>
        <taxon>Pseudomonadati</taxon>
        <taxon>Pseudomonadota</taxon>
        <taxon>Gammaproteobacteria</taxon>
        <taxon>Vibrionales</taxon>
        <taxon>Vibrionaceae</taxon>
        <taxon>Vibrio</taxon>
    </lineage>
</organism>
<keyword evidence="3 12" id="KW-0808">Transferase</keyword>
<evidence type="ECO:0000256" key="3">
    <source>
        <dbReference type="ARBA" id="ARBA00022679"/>
    </source>
</evidence>
<dbReference type="Pfam" id="PF13444">
    <property type="entry name" value="Acetyltransf_5"/>
    <property type="match status" value="1"/>
</dbReference>
<keyword evidence="13" id="KW-1185">Reference proteome</keyword>
<dbReference type="PANTHER" id="PTHR37323:SF1">
    <property type="entry name" value="L-ORNITHINE N(ALPHA)-ACYLTRANSFERASE"/>
    <property type="match status" value="1"/>
</dbReference>